<dbReference type="OrthoDB" id="1193027at2759"/>
<keyword evidence="7" id="KW-1185">Reference proteome</keyword>
<evidence type="ECO:0000259" key="5">
    <source>
        <dbReference type="PROSITE" id="PS51782"/>
    </source>
</evidence>
<dbReference type="SMART" id="SM00257">
    <property type="entry name" value="LysM"/>
    <property type="match status" value="1"/>
</dbReference>
<dbReference type="InterPro" id="IPR018392">
    <property type="entry name" value="LysM"/>
</dbReference>
<dbReference type="SUPFAM" id="SSF54106">
    <property type="entry name" value="LysM domain"/>
    <property type="match status" value="1"/>
</dbReference>
<dbReference type="InterPro" id="IPR052210">
    <property type="entry name" value="LysM1-like"/>
</dbReference>
<dbReference type="Pfam" id="PF01476">
    <property type="entry name" value="LysM"/>
    <property type="match status" value="1"/>
</dbReference>
<sequence>MVASKSFVAASSILALAFAAPVTRPLPIPARSLVERATYAVFGGDGSTGAGWPKQGDWMDFESLWKLNEPTISASCSQFNQANNSPDETAAIKAGIEAASSSSGVPKEFLLAVMMQESKGCVRVPTTNYGVRNPGLFQDHDGKATCNEGGVQNPCPKDTITTMIMEGAGVGNDFGLKQTIELSKASDVSKYYKGARIFNSGSLPAGGNLGGGVATHCYASDIANRLIGWASDSTSCSEGAIGGMTSSQGFTSNAGNSNGNTENKPTPTTTPTPSATPTTEAPKSTFTPIGHQEGNGNGQQQQGAAKGEANPSAPKAQGVSATCKGYYTVKSGDTCDAVESANGVSKGTLSKLNGGLNNDCTNLWLGYAYCISA</sequence>
<dbReference type="CDD" id="cd00118">
    <property type="entry name" value="LysM"/>
    <property type="match status" value="1"/>
</dbReference>
<evidence type="ECO:0000256" key="4">
    <source>
        <dbReference type="SAM" id="SignalP"/>
    </source>
</evidence>
<dbReference type="AlphaFoldDB" id="A0A1Y1ZJ83"/>
<feature type="domain" description="LysM" evidence="5">
    <location>
        <begin position="325"/>
        <end position="371"/>
    </location>
</feature>
<name>A0A1Y1ZJ83_9PLEO</name>
<accession>A0A1Y1ZJ83</accession>
<evidence type="ECO:0000256" key="2">
    <source>
        <dbReference type="ARBA" id="ARBA00023026"/>
    </source>
</evidence>
<keyword evidence="4" id="KW-0732">Signal</keyword>
<feature type="compositionally biased region" description="Polar residues" evidence="3">
    <location>
        <begin position="244"/>
        <end position="259"/>
    </location>
</feature>
<dbReference type="PANTHER" id="PTHR34997">
    <property type="entry name" value="AM15"/>
    <property type="match status" value="1"/>
</dbReference>
<dbReference type="PANTHER" id="PTHR34997:SF1">
    <property type="entry name" value="PEPTIDOGLYCAN-BINDING LYSIN DOMAIN"/>
    <property type="match status" value="1"/>
</dbReference>
<protein>
    <recommendedName>
        <fullName evidence="5">LysM domain-containing protein</fullName>
    </recommendedName>
</protein>
<dbReference type="InterPro" id="IPR036779">
    <property type="entry name" value="LysM_dom_sf"/>
</dbReference>
<gene>
    <name evidence="6" type="ORF">BCR34DRAFT_588659</name>
</gene>
<dbReference type="PROSITE" id="PS51782">
    <property type="entry name" value="LYSM"/>
    <property type="match status" value="1"/>
</dbReference>
<feature type="region of interest" description="Disordered" evidence="3">
    <location>
        <begin position="244"/>
        <end position="318"/>
    </location>
</feature>
<dbReference type="Gene3D" id="3.10.350.10">
    <property type="entry name" value="LysM domain"/>
    <property type="match status" value="1"/>
</dbReference>
<feature type="signal peptide" evidence="4">
    <location>
        <begin position="1"/>
        <end position="19"/>
    </location>
</feature>
<proteinExistence type="predicted"/>
<feature type="compositionally biased region" description="Low complexity" evidence="3">
    <location>
        <begin position="292"/>
        <end position="310"/>
    </location>
</feature>
<dbReference type="Proteomes" id="UP000193144">
    <property type="component" value="Unassembled WGS sequence"/>
</dbReference>
<organism evidence="6 7">
    <name type="scientific">Clohesyomyces aquaticus</name>
    <dbReference type="NCBI Taxonomy" id="1231657"/>
    <lineage>
        <taxon>Eukaryota</taxon>
        <taxon>Fungi</taxon>
        <taxon>Dikarya</taxon>
        <taxon>Ascomycota</taxon>
        <taxon>Pezizomycotina</taxon>
        <taxon>Dothideomycetes</taxon>
        <taxon>Pleosporomycetidae</taxon>
        <taxon>Pleosporales</taxon>
        <taxon>Lindgomycetaceae</taxon>
        <taxon>Clohesyomyces</taxon>
    </lineage>
</organism>
<evidence type="ECO:0000313" key="7">
    <source>
        <dbReference type="Proteomes" id="UP000193144"/>
    </source>
</evidence>
<evidence type="ECO:0000256" key="1">
    <source>
        <dbReference type="ARBA" id="ARBA00022669"/>
    </source>
</evidence>
<keyword evidence="2" id="KW-0843">Virulence</keyword>
<feature type="chain" id="PRO_5012260034" description="LysM domain-containing protein" evidence="4">
    <location>
        <begin position="20"/>
        <end position="373"/>
    </location>
</feature>
<comment type="caution">
    <text evidence="6">The sequence shown here is derived from an EMBL/GenBank/DDBJ whole genome shotgun (WGS) entry which is preliminary data.</text>
</comment>
<dbReference type="GO" id="GO:0008061">
    <property type="term" value="F:chitin binding"/>
    <property type="evidence" value="ECO:0007669"/>
    <property type="project" value="UniProtKB-KW"/>
</dbReference>
<dbReference type="EMBL" id="MCFA01000074">
    <property type="protein sequence ID" value="ORY10318.1"/>
    <property type="molecule type" value="Genomic_DNA"/>
</dbReference>
<evidence type="ECO:0000256" key="3">
    <source>
        <dbReference type="SAM" id="MobiDB-lite"/>
    </source>
</evidence>
<feature type="compositionally biased region" description="Low complexity" evidence="3">
    <location>
        <begin position="260"/>
        <end position="285"/>
    </location>
</feature>
<reference evidence="6 7" key="1">
    <citation type="submission" date="2016-07" db="EMBL/GenBank/DDBJ databases">
        <title>Pervasive Adenine N6-methylation of Active Genes in Fungi.</title>
        <authorList>
            <consortium name="DOE Joint Genome Institute"/>
            <person name="Mondo S.J."/>
            <person name="Dannebaum R.O."/>
            <person name="Kuo R.C."/>
            <person name="Labutti K."/>
            <person name="Haridas S."/>
            <person name="Kuo A."/>
            <person name="Salamov A."/>
            <person name="Ahrendt S.R."/>
            <person name="Lipzen A."/>
            <person name="Sullivan W."/>
            <person name="Andreopoulos W.B."/>
            <person name="Clum A."/>
            <person name="Lindquist E."/>
            <person name="Daum C."/>
            <person name="Ramamoorthy G.K."/>
            <person name="Gryganskyi A."/>
            <person name="Culley D."/>
            <person name="Magnuson J.K."/>
            <person name="James T.Y."/>
            <person name="O'Malley M.A."/>
            <person name="Stajich J.E."/>
            <person name="Spatafora J.W."/>
            <person name="Visel A."/>
            <person name="Grigoriev I.V."/>
        </authorList>
    </citation>
    <scope>NUCLEOTIDE SEQUENCE [LARGE SCALE GENOMIC DNA]</scope>
    <source>
        <strain evidence="6 7">CBS 115471</strain>
    </source>
</reference>
<keyword evidence="1" id="KW-0147">Chitin-binding</keyword>
<evidence type="ECO:0000313" key="6">
    <source>
        <dbReference type="EMBL" id="ORY10318.1"/>
    </source>
</evidence>